<dbReference type="PROSITE" id="PS50885">
    <property type="entry name" value="HAMP"/>
    <property type="match status" value="1"/>
</dbReference>
<dbReference type="InterPro" id="IPR036097">
    <property type="entry name" value="HisK_dim/P_sf"/>
</dbReference>
<proteinExistence type="predicted"/>
<evidence type="ECO:0000313" key="18">
    <source>
        <dbReference type="Proteomes" id="UP001596103"/>
    </source>
</evidence>
<dbReference type="Pfam" id="PF00672">
    <property type="entry name" value="HAMP"/>
    <property type="match status" value="1"/>
</dbReference>
<comment type="caution">
    <text evidence="17">The sequence shown here is derived from an EMBL/GenBank/DDBJ whole genome shotgun (WGS) entry which is preliminary data.</text>
</comment>
<keyword evidence="7 14" id="KW-0812">Transmembrane</keyword>
<evidence type="ECO:0000259" key="16">
    <source>
        <dbReference type="PROSITE" id="PS50885"/>
    </source>
</evidence>
<reference evidence="18" key="1">
    <citation type="journal article" date="2019" name="Int. J. Syst. Evol. Microbiol.">
        <title>The Global Catalogue of Microorganisms (GCM) 10K type strain sequencing project: providing services to taxonomists for standard genome sequencing and annotation.</title>
        <authorList>
            <consortium name="The Broad Institute Genomics Platform"/>
            <consortium name="The Broad Institute Genome Sequencing Center for Infectious Disease"/>
            <person name="Wu L."/>
            <person name="Ma J."/>
        </authorList>
    </citation>
    <scope>NUCLEOTIDE SEQUENCE [LARGE SCALE GENOMIC DNA]</scope>
    <source>
        <strain evidence="18">CCUG 56042</strain>
    </source>
</reference>
<dbReference type="SMART" id="SM00388">
    <property type="entry name" value="HisKA"/>
    <property type="match status" value="1"/>
</dbReference>
<dbReference type="SUPFAM" id="SSF158472">
    <property type="entry name" value="HAMP domain-like"/>
    <property type="match status" value="1"/>
</dbReference>
<feature type="domain" description="HAMP" evidence="16">
    <location>
        <begin position="185"/>
        <end position="238"/>
    </location>
</feature>
<dbReference type="Pfam" id="PF02518">
    <property type="entry name" value="HATPase_c"/>
    <property type="match status" value="1"/>
</dbReference>
<dbReference type="InterPro" id="IPR003660">
    <property type="entry name" value="HAMP_dom"/>
</dbReference>
<evidence type="ECO:0000256" key="10">
    <source>
        <dbReference type="ARBA" id="ARBA00022840"/>
    </source>
</evidence>
<dbReference type="SMART" id="SM00304">
    <property type="entry name" value="HAMP"/>
    <property type="match status" value="1"/>
</dbReference>
<dbReference type="SMART" id="SM00387">
    <property type="entry name" value="HATPase_c"/>
    <property type="match status" value="1"/>
</dbReference>
<comment type="catalytic activity">
    <reaction evidence="1 14">
        <text>ATP + protein L-histidine = ADP + protein N-phospho-L-histidine.</text>
        <dbReference type="EC" id="2.7.13.3"/>
    </reaction>
</comment>
<dbReference type="InterPro" id="IPR050428">
    <property type="entry name" value="TCS_sensor_his_kinase"/>
</dbReference>
<evidence type="ECO:0000256" key="11">
    <source>
        <dbReference type="ARBA" id="ARBA00022989"/>
    </source>
</evidence>
<dbReference type="Gene3D" id="3.30.565.10">
    <property type="entry name" value="Histidine kinase-like ATPase, C-terminal domain"/>
    <property type="match status" value="1"/>
</dbReference>
<feature type="transmembrane region" description="Helical" evidence="14">
    <location>
        <begin position="12"/>
        <end position="34"/>
    </location>
</feature>
<feature type="domain" description="Histidine kinase" evidence="15">
    <location>
        <begin position="246"/>
        <end position="460"/>
    </location>
</feature>
<evidence type="ECO:0000313" key="17">
    <source>
        <dbReference type="EMBL" id="MFC5431127.1"/>
    </source>
</evidence>
<dbReference type="Proteomes" id="UP001596103">
    <property type="component" value="Unassembled WGS sequence"/>
</dbReference>
<dbReference type="CDD" id="cd06225">
    <property type="entry name" value="HAMP"/>
    <property type="match status" value="1"/>
</dbReference>
<dbReference type="RefSeq" id="WP_377714150.1">
    <property type="nucleotide sequence ID" value="NZ_JBHSMP010000029.1"/>
</dbReference>
<evidence type="ECO:0000256" key="13">
    <source>
        <dbReference type="ARBA" id="ARBA00023136"/>
    </source>
</evidence>
<dbReference type="CDD" id="cd00082">
    <property type="entry name" value="HisKA"/>
    <property type="match status" value="1"/>
</dbReference>
<evidence type="ECO:0000256" key="3">
    <source>
        <dbReference type="ARBA" id="ARBA00022475"/>
    </source>
</evidence>
<dbReference type="PRINTS" id="PR00344">
    <property type="entry name" value="BCTRLSENSOR"/>
</dbReference>
<keyword evidence="12 14" id="KW-0902">Two-component regulatory system</keyword>
<evidence type="ECO:0000256" key="2">
    <source>
        <dbReference type="ARBA" id="ARBA00004533"/>
    </source>
</evidence>
<keyword evidence="6 14" id="KW-0808">Transferase</keyword>
<sequence>MLSRLLPKTLRARLTVLIVIPTSVVLALSGIALYEALRSRIDATASEQMESTMAALKAHLSDAQSTDEVARNAEVWIDQLHGHETMEMAIFDMAGNRLLSTSGFPLYPEARSLKADRPTALTPQQSGIRYLVAVTRLGTDNFVRVVIQYDGSSDAALLRAHAWTIVLIEVLGVVLTAGLAYGIAMVGLSPLRRLVARAEALSSSRLAQPLPELDTSGELKELEHAFNGMQQRLHESFTRLSQFSSNLAHDMRTPLTNLQAAAQVALSAPRTSDEYREVIESSIDEYQRLSRMIEDMLFLARAEDASALVAIRTLDAAAQAQRVAGFYESVAEDAGVTIEVRGQAELDADLLLFQRALSNLLSNALPHAPHGSTVLIECGEDNEAATISVSDSGAGIHAAHLERIFERFYRVDPSRHNSASGTGLGLAIVKSIMDSHGGRCGVDSQPDVRTTFWLRFPRVQHAQRHDTAAAG</sequence>
<keyword evidence="3 14" id="KW-1003">Cell membrane</keyword>
<dbReference type="GO" id="GO:0004673">
    <property type="term" value="F:protein histidine kinase activity"/>
    <property type="evidence" value="ECO:0007669"/>
    <property type="project" value="UniProtKB-EC"/>
</dbReference>
<dbReference type="InterPro" id="IPR003661">
    <property type="entry name" value="HisK_dim/P_dom"/>
</dbReference>
<gene>
    <name evidence="17" type="ORF">ACFPTO_20325</name>
</gene>
<dbReference type="Gene3D" id="6.10.340.10">
    <property type="match status" value="1"/>
</dbReference>
<evidence type="ECO:0000256" key="5">
    <source>
        <dbReference type="ARBA" id="ARBA00022553"/>
    </source>
</evidence>
<dbReference type="InterPro" id="IPR005467">
    <property type="entry name" value="His_kinase_dom"/>
</dbReference>
<dbReference type="PANTHER" id="PTHR45436">
    <property type="entry name" value="SENSOR HISTIDINE KINASE YKOH"/>
    <property type="match status" value="1"/>
</dbReference>
<dbReference type="InterPro" id="IPR004358">
    <property type="entry name" value="Sig_transdc_His_kin-like_C"/>
</dbReference>
<dbReference type="InterPro" id="IPR003594">
    <property type="entry name" value="HATPase_dom"/>
</dbReference>
<keyword evidence="8 14" id="KW-0547">Nucleotide-binding</keyword>
<keyword evidence="10 14" id="KW-0067">ATP-binding</keyword>
<dbReference type="EC" id="2.7.13.3" evidence="14"/>
<dbReference type="InterPro" id="IPR006290">
    <property type="entry name" value="CztS_silS_copS"/>
</dbReference>
<evidence type="ECO:0000256" key="9">
    <source>
        <dbReference type="ARBA" id="ARBA00022777"/>
    </source>
</evidence>
<comment type="subcellular location">
    <subcellularLocation>
        <location evidence="2 14">Cell inner membrane</location>
    </subcellularLocation>
</comment>
<evidence type="ECO:0000256" key="7">
    <source>
        <dbReference type="ARBA" id="ARBA00022692"/>
    </source>
</evidence>
<evidence type="ECO:0000256" key="1">
    <source>
        <dbReference type="ARBA" id="ARBA00000085"/>
    </source>
</evidence>
<organism evidence="17 18">
    <name type="scientific">Paraburkholderia denitrificans</name>
    <dbReference type="NCBI Taxonomy" id="694025"/>
    <lineage>
        <taxon>Bacteria</taxon>
        <taxon>Pseudomonadati</taxon>
        <taxon>Pseudomonadota</taxon>
        <taxon>Betaproteobacteria</taxon>
        <taxon>Burkholderiales</taxon>
        <taxon>Burkholderiaceae</taxon>
        <taxon>Paraburkholderia</taxon>
    </lineage>
</organism>
<dbReference type="PROSITE" id="PS50109">
    <property type="entry name" value="HIS_KIN"/>
    <property type="match status" value="1"/>
</dbReference>
<comment type="function">
    <text evidence="14">Member of a two-component regulatory system.</text>
</comment>
<evidence type="ECO:0000256" key="8">
    <source>
        <dbReference type="ARBA" id="ARBA00022741"/>
    </source>
</evidence>
<evidence type="ECO:0000256" key="12">
    <source>
        <dbReference type="ARBA" id="ARBA00023012"/>
    </source>
</evidence>
<evidence type="ECO:0000256" key="14">
    <source>
        <dbReference type="RuleBase" id="RU364088"/>
    </source>
</evidence>
<dbReference type="PANTHER" id="PTHR45436:SF9">
    <property type="entry name" value="SENSOR PROTEIN"/>
    <property type="match status" value="1"/>
</dbReference>
<keyword evidence="11 14" id="KW-1133">Transmembrane helix</keyword>
<dbReference type="Pfam" id="PF21085">
    <property type="entry name" value="CusS"/>
    <property type="match status" value="1"/>
</dbReference>
<keyword evidence="4 14" id="KW-0997">Cell inner membrane</keyword>
<keyword evidence="13 14" id="KW-0472">Membrane</keyword>
<dbReference type="EMBL" id="JBHSMP010000029">
    <property type="protein sequence ID" value="MFC5431127.1"/>
    <property type="molecule type" value="Genomic_DNA"/>
</dbReference>
<name>A0ABW0JD95_9BURK</name>
<keyword evidence="9 14" id="KW-0418">Kinase</keyword>
<keyword evidence="5" id="KW-0597">Phosphoprotein</keyword>
<dbReference type="CDD" id="cd00075">
    <property type="entry name" value="HATPase"/>
    <property type="match status" value="1"/>
</dbReference>
<dbReference type="SUPFAM" id="SSF55874">
    <property type="entry name" value="ATPase domain of HSP90 chaperone/DNA topoisomerase II/histidine kinase"/>
    <property type="match status" value="1"/>
</dbReference>
<keyword evidence="18" id="KW-1185">Reference proteome</keyword>
<evidence type="ECO:0000259" key="15">
    <source>
        <dbReference type="PROSITE" id="PS50109"/>
    </source>
</evidence>
<evidence type="ECO:0000256" key="6">
    <source>
        <dbReference type="ARBA" id="ARBA00022679"/>
    </source>
</evidence>
<feature type="transmembrane region" description="Helical" evidence="14">
    <location>
        <begin position="162"/>
        <end position="188"/>
    </location>
</feature>
<evidence type="ECO:0000256" key="4">
    <source>
        <dbReference type="ARBA" id="ARBA00022519"/>
    </source>
</evidence>
<dbReference type="Gene3D" id="1.10.287.130">
    <property type="match status" value="1"/>
</dbReference>
<dbReference type="NCBIfam" id="TIGR01386">
    <property type="entry name" value="cztS_silS_copS"/>
    <property type="match status" value="1"/>
</dbReference>
<protein>
    <recommendedName>
        <fullName evidence="14">Sensor protein</fullName>
        <ecNumber evidence="14">2.7.13.3</ecNumber>
    </recommendedName>
</protein>
<dbReference type="InterPro" id="IPR048590">
    <property type="entry name" value="CusS-like_sensor"/>
</dbReference>
<dbReference type="InterPro" id="IPR036890">
    <property type="entry name" value="HATPase_C_sf"/>
</dbReference>
<dbReference type="Pfam" id="PF00512">
    <property type="entry name" value="HisKA"/>
    <property type="match status" value="1"/>
</dbReference>
<dbReference type="SUPFAM" id="SSF47384">
    <property type="entry name" value="Homodimeric domain of signal transducing histidine kinase"/>
    <property type="match status" value="1"/>
</dbReference>
<accession>A0ABW0JD95</accession>